<evidence type="ECO:0000256" key="1">
    <source>
        <dbReference type="ARBA" id="ARBA00023125"/>
    </source>
</evidence>
<dbReference type="Gene3D" id="1.10.260.40">
    <property type="entry name" value="lambda repressor-like DNA-binding domains"/>
    <property type="match status" value="1"/>
</dbReference>
<dbReference type="AlphaFoldDB" id="A0A0R2K052"/>
<dbReference type="CDD" id="cd00093">
    <property type="entry name" value="HTH_XRE"/>
    <property type="match status" value="1"/>
</dbReference>
<dbReference type="InterPro" id="IPR010982">
    <property type="entry name" value="Lambda_DNA-bd_dom_sf"/>
</dbReference>
<accession>A0A0R2K052</accession>
<dbReference type="PATRIC" id="fig|319653.3.peg.1849"/>
<evidence type="ECO:0000259" key="2">
    <source>
        <dbReference type="PROSITE" id="PS50943"/>
    </source>
</evidence>
<reference evidence="3 5" key="1">
    <citation type="journal article" date="2015" name="Genome Announc.">
        <title>Expanding the biotechnology potential of lactobacilli through comparative genomics of 213 strains and associated genera.</title>
        <authorList>
            <person name="Sun Z."/>
            <person name="Harris H.M."/>
            <person name="McCann A."/>
            <person name="Guo C."/>
            <person name="Argimon S."/>
            <person name="Zhang W."/>
            <person name="Yang X."/>
            <person name="Jeffery I.B."/>
            <person name="Cooney J.C."/>
            <person name="Kagawa T.F."/>
            <person name="Liu W."/>
            <person name="Song Y."/>
            <person name="Salvetti E."/>
            <person name="Wrobel A."/>
            <person name="Rasinkangas P."/>
            <person name="Parkhill J."/>
            <person name="Rea M.C."/>
            <person name="O'Sullivan O."/>
            <person name="Ritari J."/>
            <person name="Douillard F.P."/>
            <person name="Paul Ross R."/>
            <person name="Yang R."/>
            <person name="Briner A.E."/>
            <person name="Felis G.E."/>
            <person name="de Vos W.M."/>
            <person name="Barrangou R."/>
            <person name="Klaenhammer T.R."/>
            <person name="Caufield P.W."/>
            <person name="Cui Y."/>
            <person name="Zhang H."/>
            <person name="O'Toole P.W."/>
        </authorList>
    </citation>
    <scope>NUCLEOTIDE SEQUENCE [LARGE SCALE GENOMIC DNA]</scope>
    <source>
        <strain evidence="3 5">DSM 22301</strain>
    </source>
</reference>
<comment type="caution">
    <text evidence="3">The sequence shown here is derived from an EMBL/GenBank/DDBJ whole genome shotgun (WGS) entry which is preliminary data.</text>
</comment>
<evidence type="ECO:0000313" key="3">
    <source>
        <dbReference type="EMBL" id="KRN82867.1"/>
    </source>
</evidence>
<reference evidence="4 6" key="2">
    <citation type="submission" date="2016-10" db="EMBL/GenBank/DDBJ databases">
        <authorList>
            <person name="Varghese N."/>
            <person name="Submissions S."/>
        </authorList>
    </citation>
    <scope>NUCLEOTIDE SEQUENCE [LARGE SCALE GENOMIC DNA]</scope>
    <source>
        <strain evidence="4 6">CGMCC 1.3889</strain>
    </source>
</reference>
<gene>
    <name evidence="3" type="ORF">IV87_GL001817</name>
    <name evidence="4" type="ORF">SAMN04487973_102181</name>
</gene>
<dbReference type="STRING" id="319653.SAMN04487973_102181"/>
<dbReference type="EMBL" id="JQBY01000006">
    <property type="protein sequence ID" value="KRN82867.1"/>
    <property type="molecule type" value="Genomic_DNA"/>
</dbReference>
<dbReference type="GeneID" id="76043178"/>
<evidence type="ECO:0000313" key="4">
    <source>
        <dbReference type="EMBL" id="SER18731.1"/>
    </source>
</evidence>
<dbReference type="Proteomes" id="UP000182818">
    <property type="component" value="Unassembled WGS sequence"/>
</dbReference>
<sequence>MNNLKKERLKNKLTQKQAAESIGISYSMLSKVETDNKVPSKETMEKFANFYSKTVDYLFFESPITESEKEINSIKQKV</sequence>
<proteinExistence type="predicted"/>
<evidence type="ECO:0000313" key="6">
    <source>
        <dbReference type="Proteomes" id="UP000182818"/>
    </source>
</evidence>
<dbReference type="PANTHER" id="PTHR46558">
    <property type="entry name" value="TRACRIPTIONAL REGULATORY PROTEIN-RELATED-RELATED"/>
    <property type="match status" value="1"/>
</dbReference>
<evidence type="ECO:0000313" key="5">
    <source>
        <dbReference type="Proteomes" id="UP000051749"/>
    </source>
</evidence>
<dbReference type="PANTHER" id="PTHR46558:SF13">
    <property type="entry name" value="HTH-TYPE TRANSCRIPTIONAL REGULATOR IMMR"/>
    <property type="match status" value="1"/>
</dbReference>
<dbReference type="SUPFAM" id="SSF47413">
    <property type="entry name" value="lambda repressor-like DNA-binding domains"/>
    <property type="match status" value="1"/>
</dbReference>
<dbReference type="GO" id="GO:0003677">
    <property type="term" value="F:DNA binding"/>
    <property type="evidence" value="ECO:0007669"/>
    <property type="project" value="UniProtKB-KW"/>
</dbReference>
<keyword evidence="6" id="KW-1185">Reference proteome</keyword>
<dbReference type="EMBL" id="FOGK01000002">
    <property type="protein sequence ID" value="SER18731.1"/>
    <property type="molecule type" value="Genomic_DNA"/>
</dbReference>
<feature type="domain" description="HTH cro/C1-type" evidence="2">
    <location>
        <begin position="4"/>
        <end position="58"/>
    </location>
</feature>
<keyword evidence="1 4" id="KW-0238">DNA-binding</keyword>
<dbReference type="InterPro" id="IPR001387">
    <property type="entry name" value="Cro/C1-type_HTH"/>
</dbReference>
<dbReference type="OrthoDB" id="1859224at2"/>
<dbReference type="RefSeq" id="WP_057805546.1">
    <property type="nucleotide sequence ID" value="NZ_BJYP01000011.1"/>
</dbReference>
<dbReference type="PROSITE" id="PS50943">
    <property type="entry name" value="HTH_CROC1"/>
    <property type="match status" value="1"/>
</dbReference>
<organism evidence="3 5">
    <name type="scientific">Pediococcus ethanolidurans</name>
    <dbReference type="NCBI Taxonomy" id="319653"/>
    <lineage>
        <taxon>Bacteria</taxon>
        <taxon>Bacillati</taxon>
        <taxon>Bacillota</taxon>
        <taxon>Bacilli</taxon>
        <taxon>Lactobacillales</taxon>
        <taxon>Lactobacillaceae</taxon>
        <taxon>Pediococcus</taxon>
    </lineage>
</organism>
<dbReference type="Pfam" id="PF01381">
    <property type="entry name" value="HTH_3"/>
    <property type="match status" value="1"/>
</dbReference>
<dbReference type="Proteomes" id="UP000051749">
    <property type="component" value="Unassembled WGS sequence"/>
</dbReference>
<name>A0A0R2K052_9LACO</name>
<protein>
    <submittedName>
        <fullName evidence="4">DNA-binding transcriptional regulator, XRE-family HTH domain</fullName>
    </submittedName>
</protein>
<dbReference type="SMART" id="SM00530">
    <property type="entry name" value="HTH_XRE"/>
    <property type="match status" value="1"/>
</dbReference>